<feature type="region of interest" description="Disordered" evidence="1">
    <location>
        <begin position="1"/>
        <end position="78"/>
    </location>
</feature>
<comment type="caution">
    <text evidence="2">The sequence shown here is derived from an EMBL/GenBank/DDBJ whole genome shotgun (WGS) entry which is preliminary data.</text>
</comment>
<protein>
    <submittedName>
        <fullName evidence="2">Uncharacterized protein</fullName>
    </submittedName>
</protein>
<dbReference type="EMBL" id="MU128924">
    <property type="protein sequence ID" value="KAF9518526.1"/>
    <property type="molecule type" value="Genomic_DNA"/>
</dbReference>
<organism evidence="2 3">
    <name type="scientific">Hydnum rufescens UP504</name>
    <dbReference type="NCBI Taxonomy" id="1448309"/>
    <lineage>
        <taxon>Eukaryota</taxon>
        <taxon>Fungi</taxon>
        <taxon>Dikarya</taxon>
        <taxon>Basidiomycota</taxon>
        <taxon>Agaricomycotina</taxon>
        <taxon>Agaricomycetes</taxon>
        <taxon>Cantharellales</taxon>
        <taxon>Hydnaceae</taxon>
        <taxon>Hydnum</taxon>
    </lineage>
</organism>
<name>A0A9P6DXI8_9AGAM</name>
<evidence type="ECO:0000256" key="1">
    <source>
        <dbReference type="SAM" id="MobiDB-lite"/>
    </source>
</evidence>
<proteinExistence type="predicted"/>
<gene>
    <name evidence="2" type="ORF">BS47DRAFT_1338214</name>
</gene>
<dbReference type="AlphaFoldDB" id="A0A9P6DXI8"/>
<sequence length="78" mass="8128">MYTQQPNVPGAFQGEAGRGYYNPQQYGNFGTVDSNIPQGGVNYPPNSHTPGNGNYSSSPPYPGSGQKYAPPAGPPLAP</sequence>
<keyword evidence="3" id="KW-1185">Reference proteome</keyword>
<dbReference type="Proteomes" id="UP000886523">
    <property type="component" value="Unassembled WGS sequence"/>
</dbReference>
<feature type="non-terminal residue" evidence="2">
    <location>
        <position position="78"/>
    </location>
</feature>
<reference evidence="2" key="1">
    <citation type="journal article" date="2020" name="Nat. Commun.">
        <title>Large-scale genome sequencing of mycorrhizal fungi provides insights into the early evolution of symbiotic traits.</title>
        <authorList>
            <person name="Miyauchi S."/>
            <person name="Kiss E."/>
            <person name="Kuo A."/>
            <person name="Drula E."/>
            <person name="Kohler A."/>
            <person name="Sanchez-Garcia M."/>
            <person name="Morin E."/>
            <person name="Andreopoulos B."/>
            <person name="Barry K.W."/>
            <person name="Bonito G."/>
            <person name="Buee M."/>
            <person name="Carver A."/>
            <person name="Chen C."/>
            <person name="Cichocki N."/>
            <person name="Clum A."/>
            <person name="Culley D."/>
            <person name="Crous P.W."/>
            <person name="Fauchery L."/>
            <person name="Girlanda M."/>
            <person name="Hayes R.D."/>
            <person name="Keri Z."/>
            <person name="LaButti K."/>
            <person name="Lipzen A."/>
            <person name="Lombard V."/>
            <person name="Magnuson J."/>
            <person name="Maillard F."/>
            <person name="Murat C."/>
            <person name="Nolan M."/>
            <person name="Ohm R.A."/>
            <person name="Pangilinan J."/>
            <person name="Pereira M.F."/>
            <person name="Perotto S."/>
            <person name="Peter M."/>
            <person name="Pfister S."/>
            <person name="Riley R."/>
            <person name="Sitrit Y."/>
            <person name="Stielow J.B."/>
            <person name="Szollosi G."/>
            <person name="Zifcakova L."/>
            <person name="Stursova M."/>
            <person name="Spatafora J.W."/>
            <person name="Tedersoo L."/>
            <person name="Vaario L.M."/>
            <person name="Yamada A."/>
            <person name="Yan M."/>
            <person name="Wang P."/>
            <person name="Xu J."/>
            <person name="Bruns T."/>
            <person name="Baldrian P."/>
            <person name="Vilgalys R."/>
            <person name="Dunand C."/>
            <person name="Henrissat B."/>
            <person name="Grigoriev I.V."/>
            <person name="Hibbett D."/>
            <person name="Nagy L.G."/>
            <person name="Martin F.M."/>
        </authorList>
    </citation>
    <scope>NUCLEOTIDE SEQUENCE</scope>
    <source>
        <strain evidence="2">UP504</strain>
    </source>
</reference>
<accession>A0A9P6DXI8</accession>
<evidence type="ECO:0000313" key="3">
    <source>
        <dbReference type="Proteomes" id="UP000886523"/>
    </source>
</evidence>
<feature type="compositionally biased region" description="Polar residues" evidence="1">
    <location>
        <begin position="22"/>
        <end position="37"/>
    </location>
</feature>
<evidence type="ECO:0000313" key="2">
    <source>
        <dbReference type="EMBL" id="KAF9518526.1"/>
    </source>
</evidence>